<dbReference type="OrthoDB" id="2157530at2759"/>
<gene>
    <name evidence="2" type="ORF">DM02DRAFT_541893</name>
</gene>
<dbReference type="InterPro" id="IPR010730">
    <property type="entry name" value="HET"/>
</dbReference>
<sequence length="197" mass="23461">MTAETSKSYVYSSLFDTEFKRPFRILWLQPSEDFDTPLRCRLTTHDLTWKQTPWIQYEALSYSWNSPTHSETPLLCEDGLQLPITKSLNSALRHLRQPESVRRLWIDQVCINQTDLDEKSHQIAQMKAIYSRSTYILIWLGEESHSGEQVLRFLMSLNKSRINIKDQLLHFFPKNGLSALEHFFSRAWFHRRWVIQE</sequence>
<organism evidence="2 3">
    <name type="scientific">Periconia macrospinosa</name>
    <dbReference type="NCBI Taxonomy" id="97972"/>
    <lineage>
        <taxon>Eukaryota</taxon>
        <taxon>Fungi</taxon>
        <taxon>Dikarya</taxon>
        <taxon>Ascomycota</taxon>
        <taxon>Pezizomycotina</taxon>
        <taxon>Dothideomycetes</taxon>
        <taxon>Pleosporomycetidae</taxon>
        <taxon>Pleosporales</taxon>
        <taxon>Massarineae</taxon>
        <taxon>Periconiaceae</taxon>
        <taxon>Periconia</taxon>
    </lineage>
</organism>
<dbReference type="EMBL" id="KZ805601">
    <property type="protein sequence ID" value="PVH93278.1"/>
    <property type="molecule type" value="Genomic_DNA"/>
</dbReference>
<proteinExistence type="predicted"/>
<dbReference type="PANTHER" id="PTHR24148">
    <property type="entry name" value="ANKYRIN REPEAT DOMAIN-CONTAINING PROTEIN 39 HOMOLOG-RELATED"/>
    <property type="match status" value="1"/>
</dbReference>
<dbReference type="Proteomes" id="UP000244855">
    <property type="component" value="Unassembled WGS sequence"/>
</dbReference>
<feature type="non-terminal residue" evidence="2">
    <location>
        <position position="197"/>
    </location>
</feature>
<evidence type="ECO:0000313" key="2">
    <source>
        <dbReference type="EMBL" id="PVH93278.1"/>
    </source>
</evidence>
<name>A0A2V1D5L8_9PLEO</name>
<keyword evidence="3" id="KW-1185">Reference proteome</keyword>
<accession>A0A2V1D5L8</accession>
<feature type="domain" description="Heterokaryon incompatibility" evidence="1">
    <location>
        <begin position="57"/>
        <end position="197"/>
    </location>
</feature>
<dbReference type="Pfam" id="PF06985">
    <property type="entry name" value="HET"/>
    <property type="match status" value="1"/>
</dbReference>
<reference evidence="2 3" key="1">
    <citation type="journal article" date="2018" name="Sci. Rep.">
        <title>Comparative genomics provides insights into the lifestyle and reveals functional heterogeneity of dark septate endophytic fungi.</title>
        <authorList>
            <person name="Knapp D.G."/>
            <person name="Nemeth J.B."/>
            <person name="Barry K."/>
            <person name="Hainaut M."/>
            <person name="Henrissat B."/>
            <person name="Johnson J."/>
            <person name="Kuo A."/>
            <person name="Lim J.H.P."/>
            <person name="Lipzen A."/>
            <person name="Nolan M."/>
            <person name="Ohm R.A."/>
            <person name="Tamas L."/>
            <person name="Grigoriev I.V."/>
            <person name="Spatafora J.W."/>
            <person name="Nagy L.G."/>
            <person name="Kovacs G.M."/>
        </authorList>
    </citation>
    <scope>NUCLEOTIDE SEQUENCE [LARGE SCALE GENOMIC DNA]</scope>
    <source>
        <strain evidence="2 3">DSE2036</strain>
    </source>
</reference>
<protein>
    <submittedName>
        <fullName evidence="2">HET-domain-containing protein</fullName>
    </submittedName>
</protein>
<evidence type="ECO:0000313" key="3">
    <source>
        <dbReference type="Proteomes" id="UP000244855"/>
    </source>
</evidence>
<dbReference type="AlphaFoldDB" id="A0A2V1D5L8"/>
<dbReference type="InterPro" id="IPR052895">
    <property type="entry name" value="HetReg/Transcr_Mod"/>
</dbReference>
<evidence type="ECO:0000259" key="1">
    <source>
        <dbReference type="Pfam" id="PF06985"/>
    </source>
</evidence>
<dbReference type="PANTHER" id="PTHR24148:SF64">
    <property type="entry name" value="HETEROKARYON INCOMPATIBILITY DOMAIN-CONTAINING PROTEIN"/>
    <property type="match status" value="1"/>
</dbReference>